<evidence type="ECO:0000256" key="8">
    <source>
        <dbReference type="ARBA" id="ARBA00023136"/>
    </source>
</evidence>
<organism evidence="11 12">
    <name type="scientific">Tremella mesenterica</name>
    <name type="common">Jelly fungus</name>
    <dbReference type="NCBI Taxonomy" id="5217"/>
    <lineage>
        <taxon>Eukaryota</taxon>
        <taxon>Fungi</taxon>
        <taxon>Dikarya</taxon>
        <taxon>Basidiomycota</taxon>
        <taxon>Agaricomycotina</taxon>
        <taxon>Tremellomycetes</taxon>
        <taxon>Tremellales</taxon>
        <taxon>Tremellaceae</taxon>
        <taxon>Tremella</taxon>
    </lineage>
</organism>
<dbReference type="Gene3D" id="1.10.287.660">
    <property type="entry name" value="Helix hairpin bin"/>
    <property type="match status" value="1"/>
</dbReference>
<dbReference type="GO" id="GO:0043495">
    <property type="term" value="F:protein-membrane adaptor activity"/>
    <property type="evidence" value="ECO:0007669"/>
    <property type="project" value="TreeGrafter"/>
</dbReference>
<dbReference type="VEuPathDB" id="FungiDB:TREMEDRAFT_44803"/>
<evidence type="ECO:0000256" key="7">
    <source>
        <dbReference type="ARBA" id="ARBA00023054"/>
    </source>
</evidence>
<dbReference type="PANTHER" id="PTHR42650">
    <property type="entry name" value="TAIL-ANCHORED PROTEIN INSERTION RECEPTOR WRB"/>
    <property type="match status" value="1"/>
</dbReference>
<protein>
    <submittedName>
        <fullName evidence="11">Uncharacterized protein</fullName>
    </submittedName>
</protein>
<evidence type="ECO:0000256" key="3">
    <source>
        <dbReference type="ARBA" id="ARBA00022448"/>
    </source>
</evidence>
<dbReference type="InParanoid" id="A0A4Q1BH90"/>
<evidence type="ECO:0000256" key="5">
    <source>
        <dbReference type="ARBA" id="ARBA00022824"/>
    </source>
</evidence>
<evidence type="ECO:0000256" key="1">
    <source>
        <dbReference type="ARBA" id="ARBA00004477"/>
    </source>
</evidence>
<evidence type="ECO:0000256" key="4">
    <source>
        <dbReference type="ARBA" id="ARBA00022692"/>
    </source>
</evidence>
<feature type="topological domain" description="Cytoplasmic" evidence="9">
    <location>
        <begin position="171"/>
        <end position="208"/>
    </location>
</feature>
<evidence type="ECO:0000256" key="2">
    <source>
        <dbReference type="ARBA" id="ARBA00010799"/>
    </source>
</evidence>
<keyword evidence="3 9" id="KW-0813">Transport</keyword>
<dbReference type="GO" id="GO:0005789">
    <property type="term" value="C:endoplasmic reticulum membrane"/>
    <property type="evidence" value="ECO:0007669"/>
    <property type="project" value="UniProtKB-SubCell"/>
</dbReference>
<dbReference type="PANTHER" id="PTHR42650:SF1">
    <property type="entry name" value="GUIDED ENTRY OF TAIL-ANCHORED PROTEINS FACTOR 1"/>
    <property type="match status" value="1"/>
</dbReference>
<gene>
    <name evidence="9" type="primary">GET1</name>
    <name evidence="11" type="ORF">M231_05784</name>
</gene>
<feature type="transmembrane region" description="Helical" evidence="10">
    <location>
        <begin position="6"/>
        <end position="26"/>
    </location>
</feature>
<dbReference type="InterPro" id="IPR027538">
    <property type="entry name" value="Get1_fungi"/>
</dbReference>
<reference evidence="11 12" key="1">
    <citation type="submission" date="2016-06" db="EMBL/GenBank/DDBJ databases">
        <title>Evolution of pathogenesis and genome organization in the Tremellales.</title>
        <authorList>
            <person name="Cuomo C."/>
            <person name="Litvintseva A."/>
            <person name="Heitman J."/>
            <person name="Chen Y."/>
            <person name="Sun S."/>
            <person name="Springer D."/>
            <person name="Dromer F."/>
            <person name="Young S."/>
            <person name="Zeng Q."/>
            <person name="Chapman S."/>
            <person name="Gujja S."/>
            <person name="Saif S."/>
            <person name="Birren B."/>
        </authorList>
    </citation>
    <scope>NUCLEOTIDE SEQUENCE [LARGE SCALE GENOMIC DNA]</scope>
    <source>
        <strain evidence="11 12">ATCC 28783</strain>
    </source>
</reference>
<dbReference type="InterPro" id="IPR029012">
    <property type="entry name" value="Helix_hairpin_bin_sf"/>
</dbReference>
<keyword evidence="6 9" id="KW-1133">Transmembrane helix</keyword>
<dbReference type="Pfam" id="PF04420">
    <property type="entry name" value="CHD5"/>
    <property type="match status" value="1"/>
</dbReference>
<keyword evidence="8 9" id="KW-0472">Membrane</keyword>
<keyword evidence="4 9" id="KW-0812">Transmembrane</keyword>
<keyword evidence="7" id="KW-0175">Coiled coil</keyword>
<dbReference type="InterPro" id="IPR028945">
    <property type="entry name" value="Get1"/>
</dbReference>
<dbReference type="Proteomes" id="UP000289152">
    <property type="component" value="Unassembled WGS sequence"/>
</dbReference>
<dbReference type="GO" id="GO:0071816">
    <property type="term" value="P:tail-anchored membrane protein insertion into ER membrane"/>
    <property type="evidence" value="ECO:0007669"/>
    <property type="project" value="InterPro"/>
</dbReference>
<evidence type="ECO:0000256" key="6">
    <source>
        <dbReference type="ARBA" id="ARBA00022989"/>
    </source>
</evidence>
<feature type="transmembrane region" description="Helical" evidence="10">
    <location>
        <begin position="100"/>
        <end position="122"/>
    </location>
</feature>
<name>A0A4Q1BH90_TREME</name>
<evidence type="ECO:0000256" key="10">
    <source>
        <dbReference type="SAM" id="Phobius"/>
    </source>
</evidence>
<comment type="caution">
    <text evidence="11">The sequence shown here is derived from an EMBL/GenBank/DDBJ whole genome shotgun (WGS) entry which is preliminary data.</text>
</comment>
<keyword evidence="5 9" id="KW-0256">Endoplasmic reticulum</keyword>
<dbReference type="STRING" id="5217.A0A4Q1BH90"/>
<comment type="similarity">
    <text evidence="2 9">Belongs to the WRB/GET1 family.</text>
</comment>
<comment type="subcellular location">
    <subcellularLocation>
        <location evidence="1">Endoplasmic reticulum membrane</location>
        <topology evidence="1">Multi-pass membrane protein</topology>
    </subcellularLocation>
</comment>
<dbReference type="GO" id="GO:0043529">
    <property type="term" value="C:GET complex"/>
    <property type="evidence" value="ECO:0007669"/>
    <property type="project" value="InterPro"/>
</dbReference>
<dbReference type="OrthoDB" id="69461at2759"/>
<accession>A0A4Q1BH90</accession>
<evidence type="ECO:0000313" key="11">
    <source>
        <dbReference type="EMBL" id="RXK36950.1"/>
    </source>
</evidence>
<dbReference type="FunFam" id="1.10.287.660:FF:000006">
    <property type="entry name" value="Protein GET1"/>
    <property type="match status" value="1"/>
</dbReference>
<evidence type="ECO:0000256" key="9">
    <source>
        <dbReference type="HAMAP-Rule" id="MF_03113"/>
    </source>
</evidence>
<dbReference type="EMBL" id="SDIL01000082">
    <property type="protein sequence ID" value="RXK36950.1"/>
    <property type="molecule type" value="Genomic_DNA"/>
</dbReference>
<feature type="topological domain" description="Lumenal" evidence="9">
    <location>
        <begin position="1"/>
        <end position="4"/>
    </location>
</feature>
<keyword evidence="12" id="KW-1185">Reference proteome</keyword>
<proteinExistence type="inferred from homology"/>
<dbReference type="AlphaFoldDB" id="A0A4Q1BH90"/>
<dbReference type="HAMAP" id="MF_03113">
    <property type="entry name" value="Get1"/>
    <property type="match status" value="1"/>
</dbReference>
<sequence>MSNVALIILGCVFVTQLVNWIGKSVLQDLTFTLYSRIFLSGSISQQSNLRRQIISDKNQLNRTSSQDEFSKWAKLRRKVDKGLADLEILNKSITSTRSSFNIKFSSLLWISTTGIQIFIIWYHRLQPIFWLPNGWIPYPIEWILSFPSAPIGSVSSGAWCAICRRVLVTLAEIFKNLIIPISVSKPVLTSSYVTEQKETVELEHEKLD</sequence>
<evidence type="ECO:0000313" key="12">
    <source>
        <dbReference type="Proteomes" id="UP000289152"/>
    </source>
</evidence>
<comment type="caution">
    <text evidence="9">Lacks conserved residue(s) required for the propagation of feature annotation.</text>
</comment>
<dbReference type="FunCoup" id="A0A4Q1BH90">
    <property type="interactions" value="190"/>
</dbReference>